<evidence type="ECO:0000256" key="3">
    <source>
        <dbReference type="ARBA" id="ARBA00022490"/>
    </source>
</evidence>
<dbReference type="InterPro" id="IPR000719">
    <property type="entry name" value="Prot_kinase_dom"/>
</dbReference>
<evidence type="ECO:0000256" key="7">
    <source>
        <dbReference type="ARBA" id="ARBA00022741"/>
    </source>
</evidence>
<keyword evidence="5" id="KW-0597">Phosphoprotein</keyword>
<evidence type="ECO:0000256" key="4">
    <source>
        <dbReference type="ARBA" id="ARBA00022527"/>
    </source>
</evidence>
<evidence type="ECO:0000256" key="5">
    <source>
        <dbReference type="ARBA" id="ARBA00022553"/>
    </source>
</evidence>
<feature type="compositionally biased region" description="Polar residues" evidence="11">
    <location>
        <begin position="207"/>
        <end position="227"/>
    </location>
</feature>
<feature type="compositionally biased region" description="Low complexity" evidence="11">
    <location>
        <begin position="310"/>
        <end position="346"/>
    </location>
</feature>
<dbReference type="SMART" id="SM00220">
    <property type="entry name" value="S_TKc"/>
    <property type="match status" value="1"/>
</dbReference>
<dbReference type="Gene3D" id="3.30.200.20">
    <property type="entry name" value="Phosphorylase Kinase, domain 1"/>
    <property type="match status" value="1"/>
</dbReference>
<evidence type="ECO:0000256" key="11">
    <source>
        <dbReference type="SAM" id="MobiDB-lite"/>
    </source>
</evidence>
<dbReference type="Pfam" id="PF00069">
    <property type="entry name" value="Pkinase"/>
    <property type="match status" value="1"/>
</dbReference>
<feature type="region of interest" description="Disordered" evidence="11">
    <location>
        <begin position="951"/>
        <end position="1007"/>
    </location>
</feature>
<organism evidence="13">
    <name type="scientific">Rhodotorula toruloides</name>
    <name type="common">Yeast</name>
    <name type="synonym">Rhodosporidium toruloides</name>
    <dbReference type="NCBI Taxonomy" id="5286"/>
    <lineage>
        <taxon>Eukaryota</taxon>
        <taxon>Fungi</taxon>
        <taxon>Dikarya</taxon>
        <taxon>Basidiomycota</taxon>
        <taxon>Pucciniomycotina</taxon>
        <taxon>Microbotryomycetes</taxon>
        <taxon>Sporidiobolales</taxon>
        <taxon>Sporidiobolaceae</taxon>
        <taxon>Rhodotorula</taxon>
    </lineage>
</organism>
<feature type="compositionally biased region" description="Polar residues" evidence="11">
    <location>
        <begin position="8"/>
        <end position="20"/>
    </location>
</feature>
<reference evidence="13" key="1">
    <citation type="journal article" date="2014" name="Genome Announc.">
        <title>Draft genome sequence of Rhodosporidium toruloides CECT1137, an oleaginous yeast of biotechnological interest.</title>
        <authorList>
            <person name="Morin N."/>
            <person name="Calcas X."/>
            <person name="Devillers H."/>
            <person name="Durrens P."/>
            <person name="Sherman D.J."/>
            <person name="Nicaud J.-M."/>
            <person name="Neuveglise C."/>
        </authorList>
    </citation>
    <scope>NUCLEOTIDE SEQUENCE</scope>
    <source>
        <strain evidence="13">CECT1137</strain>
    </source>
</reference>
<feature type="compositionally biased region" description="Low complexity" evidence="11">
    <location>
        <begin position="962"/>
        <end position="997"/>
    </location>
</feature>
<evidence type="ECO:0000256" key="8">
    <source>
        <dbReference type="ARBA" id="ARBA00022777"/>
    </source>
</evidence>
<evidence type="ECO:0000256" key="10">
    <source>
        <dbReference type="PROSITE-ProRule" id="PRU10141"/>
    </source>
</evidence>
<feature type="region of interest" description="Disordered" evidence="11">
    <location>
        <begin position="49"/>
        <end position="83"/>
    </location>
</feature>
<keyword evidence="8" id="KW-0418">Kinase</keyword>
<dbReference type="PROSITE" id="PS00108">
    <property type="entry name" value="PROTEIN_KINASE_ST"/>
    <property type="match status" value="1"/>
</dbReference>
<feature type="compositionally biased region" description="Low complexity" evidence="11">
    <location>
        <begin position="432"/>
        <end position="445"/>
    </location>
</feature>
<feature type="region of interest" description="Disordered" evidence="11">
    <location>
        <begin position="1236"/>
        <end position="1355"/>
    </location>
</feature>
<accession>A0A061B4C4</accession>
<feature type="compositionally biased region" description="Low complexity" evidence="11">
    <location>
        <begin position="98"/>
        <end position="116"/>
    </location>
</feature>
<keyword evidence="9 10" id="KW-0067">ATP-binding</keyword>
<dbReference type="GO" id="GO:0005524">
    <property type="term" value="F:ATP binding"/>
    <property type="evidence" value="ECO:0007669"/>
    <property type="project" value="UniProtKB-UniRule"/>
</dbReference>
<dbReference type="GO" id="GO:0004713">
    <property type="term" value="F:protein tyrosine kinase activity"/>
    <property type="evidence" value="ECO:0007669"/>
    <property type="project" value="TreeGrafter"/>
</dbReference>
<dbReference type="InterPro" id="IPR017441">
    <property type="entry name" value="Protein_kinase_ATP_BS"/>
</dbReference>
<name>A0A061B4C4_RHOTO</name>
<dbReference type="SUPFAM" id="SSF56112">
    <property type="entry name" value="Protein kinase-like (PK-like)"/>
    <property type="match status" value="1"/>
</dbReference>
<feature type="region of interest" description="Disordered" evidence="11">
    <location>
        <begin position="95"/>
        <end position="280"/>
    </location>
</feature>
<protein>
    <submittedName>
        <fullName evidence="13">RHTO0S06e07360g1_1</fullName>
    </submittedName>
</protein>
<comment type="similarity">
    <text evidence="2">Belongs to the protein kinase superfamily. CMGC Ser/Thr protein kinase family. MNB/DYRK subfamily.</text>
</comment>
<feature type="compositionally biased region" description="Low complexity" evidence="11">
    <location>
        <begin position="1160"/>
        <end position="1173"/>
    </location>
</feature>
<dbReference type="GO" id="GO:0004674">
    <property type="term" value="F:protein serine/threonine kinase activity"/>
    <property type="evidence" value="ECO:0007669"/>
    <property type="project" value="UniProtKB-KW"/>
</dbReference>
<feature type="compositionally biased region" description="Low complexity" evidence="11">
    <location>
        <begin position="356"/>
        <end position="379"/>
    </location>
</feature>
<comment type="subcellular location">
    <subcellularLocation>
        <location evidence="1">Cytoplasm</location>
    </subcellularLocation>
</comment>
<dbReference type="InterPro" id="IPR050494">
    <property type="entry name" value="Ser_Thr_dual-spec_kinase"/>
</dbReference>
<evidence type="ECO:0000313" key="13">
    <source>
        <dbReference type="EMBL" id="CDR41875.1"/>
    </source>
</evidence>
<feature type="compositionally biased region" description="Polar residues" evidence="11">
    <location>
        <begin position="396"/>
        <end position="410"/>
    </location>
</feature>
<keyword evidence="3" id="KW-0963">Cytoplasm</keyword>
<feature type="compositionally biased region" description="Basic and acidic residues" evidence="11">
    <location>
        <begin position="470"/>
        <end position="481"/>
    </location>
</feature>
<feature type="domain" description="Protein kinase" evidence="12">
    <location>
        <begin position="568"/>
        <end position="899"/>
    </location>
</feature>
<gene>
    <name evidence="13" type="ORF">RHTO0S_06e07360g</name>
</gene>
<feature type="compositionally biased region" description="Low complexity" evidence="11">
    <location>
        <begin position="144"/>
        <end position="171"/>
    </location>
</feature>
<feature type="region of interest" description="Disordered" evidence="11">
    <location>
        <begin position="310"/>
        <end position="498"/>
    </location>
</feature>
<dbReference type="OrthoDB" id="9332038at2759"/>
<evidence type="ECO:0000256" key="1">
    <source>
        <dbReference type="ARBA" id="ARBA00004496"/>
    </source>
</evidence>
<dbReference type="GO" id="GO:0005634">
    <property type="term" value="C:nucleus"/>
    <property type="evidence" value="ECO:0007669"/>
    <property type="project" value="TreeGrafter"/>
</dbReference>
<evidence type="ECO:0000256" key="9">
    <source>
        <dbReference type="ARBA" id="ARBA00022840"/>
    </source>
</evidence>
<evidence type="ECO:0000259" key="12">
    <source>
        <dbReference type="PROSITE" id="PS50011"/>
    </source>
</evidence>
<feature type="binding site" evidence="10">
    <location>
        <position position="597"/>
    </location>
    <ligand>
        <name>ATP</name>
        <dbReference type="ChEBI" id="CHEBI:30616"/>
    </ligand>
</feature>
<dbReference type="FunFam" id="1.10.510.10:FF:000380">
    <property type="entry name" value="Serine/threonine-protein kinase ppk15"/>
    <property type="match status" value="1"/>
</dbReference>
<evidence type="ECO:0000256" key="2">
    <source>
        <dbReference type="ARBA" id="ARBA00008867"/>
    </source>
</evidence>
<dbReference type="PROSITE" id="PS00107">
    <property type="entry name" value="PROTEIN_KINASE_ATP"/>
    <property type="match status" value="1"/>
</dbReference>
<dbReference type="PANTHER" id="PTHR24058:SF17">
    <property type="entry name" value="HOMEODOMAIN INTERACTING PROTEIN KINASE, ISOFORM D"/>
    <property type="match status" value="1"/>
</dbReference>
<sequence>MRPISSLFFPSTPSHQTHTASDPLLIPLTHDTSTTAHTDWVTVPILHSTHTDSHTHPSQPPAGSLPLATHNPPPPSSSQHARSLSLSRYARAGHDSYDSLSTSPSTHSSFRSSTLLEQGLPPPPSFVDHLASQQQGHGHRQTRSVGRVPSISSVSSHASTSNAHPPTATAHPHPPPPPPPQTSAAHRSRNPSFSTPARQPSMLASGAGTNSVPQQRQRAASHTSRSMVYSPLPPQTATSDSGAVGGGQSIRLSPGAASMASGSGGSGGSSTVPGAGTDAASAGAAMRRGFSYDGGSGVSSSTGGGLLPGSYASSSSGGRALYSPMTGVQSTAPPSSSASTSASSPSRQAMLPTAPSPSRAYSPSHYAASPASASSFVPPHHAPPPPNASSFYPQHIAQSYPSAGQSTSPNPLSPGSASSAGHPHLHGHSHSHSFSGTPSTSSSHTQGHEIRHLSLSRPAPAQRKKKGMVRVREGDEVERAGTTRGGQPRGRRADPAGGFVSPLKALTVSLSETYHLVNPSFTYETSRNPRRVLTKPSKPAQNDGFDNEDSDYILYVNDVLGPEDKDRYLILDVLGQGTFGQVVKCQNMKTHEIVAVKVVKNKPAYFQQSMMEVTILELINNQWDKDDEHHMLRLKDTFIHHSHLCLVFELLSNNLYELIKQNSFRGLSTSLVRVFTAQLLDALSVLNEAKIIHCDLKPENILLKSLQSPTIKVIDFGSACHEKQTVYTYIQSRFYRSPEVILSLPYSSMIDMWSLGCICVELFLGLPLFPGTSEFNQITRIVEMLGMPPDHMLDKGKQTSHFFESFSDEYGRRRWRLKSLERYAQEYKANEQPSKKYFSASTLPEIVKQYPIVRKGLKEADIDKEMRNRIAFIDFVQGLLHLDPEQRWTPQQARLHPFVLGEPLLASFVPPPRHLVAKGGAPSPTEVAAAKQQQQVQAAAAAQAQAQAQARQQTYGGMQPGARQAQQARPYLPQQQPQPPGYGLQPQQQPQQRAQAGSSAYAMPGGDAQAQQAAAQAQAYAQAQARSLYGAAAGGFAPRTAPAGGAGPTPSTVANPPAVHHQYGAGRQRSGTHGTHDAALPPALQKLGYELGAGLGAGQSITPVLRRDDQWQAWEQQYGPGATGLSRRISVSGRHPHLNLLQEQAEAGFHSWNSPARTKPPQQQPQQSPYAPAAGGGYYASPHQPSTSQFSVVVDPAQDKQRPGSDLFDPVGGIAPPPLAYVGGNSAARYAPYPSAAAGGSGAPLPPSGAAMPLSTSIDHHHPGAAHHHSPIAPPSFDAFGTPISSASQPNPLMHGHDPLSHYQPLQPYASPNLSRTAQQGAGPGPPQQGQQGAMYSPGGAYGGQPGGKPPRGLW</sequence>
<dbReference type="PANTHER" id="PTHR24058">
    <property type="entry name" value="DUAL SPECIFICITY PROTEIN KINASE"/>
    <property type="match status" value="1"/>
</dbReference>
<dbReference type="GO" id="GO:0005737">
    <property type="term" value="C:cytoplasm"/>
    <property type="evidence" value="ECO:0007669"/>
    <property type="project" value="UniProtKB-SubCell"/>
</dbReference>
<dbReference type="PROSITE" id="PS50011">
    <property type="entry name" value="PROTEIN_KINASE_DOM"/>
    <property type="match status" value="1"/>
</dbReference>
<dbReference type="CDD" id="cd14212">
    <property type="entry name" value="PKc_YAK1"/>
    <property type="match status" value="1"/>
</dbReference>
<keyword evidence="4" id="KW-0723">Serine/threonine-protein kinase</keyword>
<feature type="compositionally biased region" description="Pro residues" evidence="11">
    <location>
        <begin position="172"/>
        <end position="181"/>
    </location>
</feature>
<keyword evidence="7 10" id="KW-0547">Nucleotide-binding</keyword>
<dbReference type="EMBL" id="LK052941">
    <property type="protein sequence ID" value="CDR41875.1"/>
    <property type="molecule type" value="Genomic_DNA"/>
</dbReference>
<dbReference type="Gene3D" id="1.10.510.10">
    <property type="entry name" value="Transferase(Phosphotransferase) domain 1"/>
    <property type="match status" value="1"/>
</dbReference>
<dbReference type="InterPro" id="IPR008271">
    <property type="entry name" value="Ser/Thr_kinase_AS"/>
</dbReference>
<dbReference type="FunFam" id="3.30.200.20:FF:000087">
    <property type="entry name" value="Dual specificity tyrosine-phosphorylation-regulated kinase 1A"/>
    <property type="match status" value="1"/>
</dbReference>
<evidence type="ECO:0000256" key="6">
    <source>
        <dbReference type="ARBA" id="ARBA00022679"/>
    </source>
</evidence>
<dbReference type="InterPro" id="IPR011009">
    <property type="entry name" value="Kinase-like_dom_sf"/>
</dbReference>
<feature type="region of interest" description="Disordered" evidence="11">
    <location>
        <begin position="525"/>
        <end position="544"/>
    </location>
</feature>
<feature type="region of interest" description="Disordered" evidence="11">
    <location>
        <begin position="1151"/>
        <end position="1188"/>
    </location>
</feature>
<feature type="compositionally biased region" description="Low complexity" evidence="11">
    <location>
        <begin position="269"/>
        <end position="280"/>
    </location>
</feature>
<proteinExistence type="inferred from homology"/>
<keyword evidence="6" id="KW-0808">Transferase</keyword>
<feature type="region of interest" description="Disordered" evidence="11">
    <location>
        <begin position="1"/>
        <end position="21"/>
    </location>
</feature>